<gene>
    <name evidence="1" type="ORF">ACFO3D_09185</name>
</gene>
<dbReference type="RefSeq" id="WP_390295045.1">
    <property type="nucleotide sequence ID" value="NZ_JBHSFU010000004.1"/>
</dbReference>
<name>A0ABV9DJ70_9BACI</name>
<accession>A0ABV9DJ70</accession>
<dbReference type="Proteomes" id="UP001595989">
    <property type="component" value="Unassembled WGS sequence"/>
</dbReference>
<keyword evidence="2" id="KW-1185">Reference proteome</keyword>
<evidence type="ECO:0000313" key="2">
    <source>
        <dbReference type="Proteomes" id="UP001595989"/>
    </source>
</evidence>
<reference evidence="2" key="1">
    <citation type="journal article" date="2019" name="Int. J. Syst. Evol. Microbiol.">
        <title>The Global Catalogue of Microorganisms (GCM) 10K type strain sequencing project: providing services to taxonomists for standard genome sequencing and annotation.</title>
        <authorList>
            <consortium name="The Broad Institute Genomics Platform"/>
            <consortium name="The Broad Institute Genome Sequencing Center for Infectious Disease"/>
            <person name="Wu L."/>
            <person name="Ma J."/>
        </authorList>
    </citation>
    <scope>NUCLEOTIDE SEQUENCE [LARGE SCALE GENOMIC DNA]</scope>
    <source>
        <strain evidence="2">CGMCC 4.7426</strain>
    </source>
</reference>
<organism evidence="1 2">
    <name type="scientific">Virgibacillus kekensis</name>
    <dbReference type="NCBI Taxonomy" id="202261"/>
    <lineage>
        <taxon>Bacteria</taxon>
        <taxon>Bacillati</taxon>
        <taxon>Bacillota</taxon>
        <taxon>Bacilli</taxon>
        <taxon>Bacillales</taxon>
        <taxon>Bacillaceae</taxon>
        <taxon>Virgibacillus</taxon>
    </lineage>
</organism>
<sequence length="141" mass="16867">MTMQRFAEHIISLSNNHGGISNLKLQKILYFTLGEYIKDHGINDLVNDIYTEPFEAWSYGPVVRSEYFRNQRFGRYNIRRETTTNSNYNELNSYFNNNVNRSISSLIEDSHNRPTWYNNREAILRNQKIIYSLEDLQNDFR</sequence>
<protein>
    <submittedName>
        <fullName evidence="1">Panacea domain-containing protein</fullName>
    </submittedName>
</protein>
<proteinExistence type="predicted"/>
<dbReference type="EMBL" id="JBHSFU010000004">
    <property type="protein sequence ID" value="MFC4558384.1"/>
    <property type="molecule type" value="Genomic_DNA"/>
</dbReference>
<comment type="caution">
    <text evidence="1">The sequence shown here is derived from an EMBL/GenBank/DDBJ whole genome shotgun (WGS) entry which is preliminary data.</text>
</comment>
<evidence type="ECO:0000313" key="1">
    <source>
        <dbReference type="EMBL" id="MFC4558384.1"/>
    </source>
</evidence>